<dbReference type="EC" id="5.4.99.5" evidence="4"/>
<dbReference type="AlphaFoldDB" id="A0A6I1EPE1"/>
<protein>
    <submittedName>
        <fullName evidence="4">Bifunctional chorismate mutase/prephenate dehydrogenase</fullName>
        <ecNumber evidence="4">1.3.1.12</ecNumber>
        <ecNumber evidence="4">5.4.99.5</ecNumber>
    </submittedName>
</protein>
<dbReference type="GO" id="GO:0070403">
    <property type="term" value="F:NAD+ binding"/>
    <property type="evidence" value="ECO:0007669"/>
    <property type="project" value="InterPro"/>
</dbReference>
<dbReference type="Proteomes" id="UP000430564">
    <property type="component" value="Unassembled WGS sequence"/>
</dbReference>
<keyword evidence="4" id="KW-0413">Isomerase</keyword>
<dbReference type="InterPro" id="IPR036291">
    <property type="entry name" value="NAD(P)-bd_dom_sf"/>
</dbReference>
<dbReference type="Gene3D" id="1.10.3660.10">
    <property type="entry name" value="6-phosphogluconate dehydrogenase C-terminal like domain"/>
    <property type="match status" value="1"/>
</dbReference>
<sequence length="362" mass="40144">MEHSEDIRRRLEKTDEALARLLAERLELACELGREAAEEARQVHGAAGEAGLPPGLFEEILGRLAREAAKRGKAENFPSSIPQPKPVVIVGGSGGMGRQLKSHFERSGWPVRILERGDWDRADEILSGAGTVIVSVPIDVTVPVIRQLAGRIPADALLCDVTSVKTEPVHAMLAAHPGPVAGLHPMFGPDVAGFTGQVFVFAPGRDDAAAEPLLEQIRIWGARVVEVSAEEHDRAMSIIQALRHFTTYAYGTFLAKIHPDIRQILELSSPIYRLELEMVGRLFAQDPHLYADIILASPRNAELIRQYVENLWPELLVIAGRDREEFIRRFMAARAYFGDYAGQFMRESGRMLNLIQAERARK</sequence>
<name>A0A6I1EPE1_9BURK</name>
<dbReference type="OrthoDB" id="6198144at2"/>
<dbReference type="EC" id="1.3.1.12" evidence="4"/>
<dbReference type="InterPro" id="IPR046825">
    <property type="entry name" value="PDH_C"/>
</dbReference>
<comment type="caution">
    <text evidence="4">The sequence shown here is derived from an EMBL/GenBank/DDBJ whole genome shotgun (WGS) entry which is preliminary data.</text>
</comment>
<keyword evidence="2" id="KW-0175">Coiled coil</keyword>
<evidence type="ECO:0000259" key="3">
    <source>
        <dbReference type="PROSITE" id="PS51176"/>
    </source>
</evidence>
<dbReference type="GO" id="GO:0008977">
    <property type="term" value="F:prephenate dehydrogenase (NAD+) activity"/>
    <property type="evidence" value="ECO:0007669"/>
    <property type="project" value="UniProtKB-EC"/>
</dbReference>
<dbReference type="InterPro" id="IPR046826">
    <property type="entry name" value="PDH_N"/>
</dbReference>
<dbReference type="InterPro" id="IPR008927">
    <property type="entry name" value="6-PGluconate_DH-like_C_sf"/>
</dbReference>
<dbReference type="SUPFAM" id="SSF48179">
    <property type="entry name" value="6-phosphogluconate dehydrogenase C-terminal domain-like"/>
    <property type="match status" value="1"/>
</dbReference>
<keyword evidence="1 4" id="KW-0560">Oxidoreductase</keyword>
<evidence type="ECO:0000313" key="4">
    <source>
        <dbReference type="EMBL" id="KAB7656942.1"/>
    </source>
</evidence>
<dbReference type="Pfam" id="PF20463">
    <property type="entry name" value="PDH_C"/>
    <property type="match status" value="1"/>
</dbReference>
<feature type="domain" description="Prephenate/arogenate dehydrogenase" evidence="3">
    <location>
        <begin position="85"/>
        <end position="348"/>
    </location>
</feature>
<dbReference type="PANTHER" id="PTHR21363:SF0">
    <property type="entry name" value="PREPHENATE DEHYDROGENASE [NADP(+)]"/>
    <property type="match status" value="1"/>
</dbReference>
<dbReference type="SUPFAM" id="SSF51735">
    <property type="entry name" value="NAD(P)-binding Rossmann-fold domains"/>
    <property type="match status" value="1"/>
</dbReference>
<dbReference type="InterPro" id="IPR003099">
    <property type="entry name" value="Prephen_DH"/>
</dbReference>
<evidence type="ECO:0000256" key="1">
    <source>
        <dbReference type="ARBA" id="ARBA00023002"/>
    </source>
</evidence>
<evidence type="ECO:0000313" key="5">
    <source>
        <dbReference type="Proteomes" id="UP000430564"/>
    </source>
</evidence>
<dbReference type="NCBIfam" id="NF008400">
    <property type="entry name" value="PRK11199.1"/>
    <property type="match status" value="1"/>
</dbReference>
<evidence type="ECO:0000256" key="2">
    <source>
        <dbReference type="SAM" id="Coils"/>
    </source>
</evidence>
<feature type="coiled-coil region" evidence="2">
    <location>
        <begin position="4"/>
        <end position="31"/>
    </location>
</feature>
<dbReference type="Gene3D" id="3.40.50.720">
    <property type="entry name" value="NAD(P)-binding Rossmann-like Domain"/>
    <property type="match status" value="1"/>
</dbReference>
<dbReference type="Pfam" id="PF02153">
    <property type="entry name" value="PDH_N"/>
    <property type="match status" value="1"/>
</dbReference>
<dbReference type="PANTHER" id="PTHR21363">
    <property type="entry name" value="PREPHENATE DEHYDROGENASE"/>
    <property type="match status" value="1"/>
</dbReference>
<dbReference type="GO" id="GO:0004106">
    <property type="term" value="F:chorismate mutase activity"/>
    <property type="evidence" value="ECO:0007669"/>
    <property type="project" value="UniProtKB-EC"/>
</dbReference>
<gene>
    <name evidence="4" type="primary">tyrA</name>
    <name evidence="4" type="ORF">GBM95_08545</name>
</gene>
<proteinExistence type="predicted"/>
<accession>A0A6I1EPE1</accession>
<reference evidence="4 5" key="1">
    <citation type="submission" date="2019-10" db="EMBL/GenBank/DDBJ databases">
        <title>Genome diversity of Sutterella seckii.</title>
        <authorList>
            <person name="Chaplin A.V."/>
            <person name="Sokolova S.R."/>
            <person name="Mosin K.A."/>
            <person name="Ivanova E.L."/>
            <person name="Kochetkova T.O."/>
            <person name="Goltsov A.Y."/>
            <person name="Trofimov D.Y."/>
            <person name="Efimov B.A."/>
        </authorList>
    </citation>
    <scope>NUCLEOTIDE SEQUENCE [LARGE SCALE GENOMIC DNA]</scope>
    <source>
        <strain evidence="4 5">ASD393</strain>
    </source>
</reference>
<dbReference type="GO" id="GO:0004665">
    <property type="term" value="F:prephenate dehydrogenase (NADP+) activity"/>
    <property type="evidence" value="ECO:0007669"/>
    <property type="project" value="InterPro"/>
</dbReference>
<dbReference type="EMBL" id="WEHX01000064">
    <property type="protein sequence ID" value="KAB7656942.1"/>
    <property type="molecule type" value="Genomic_DNA"/>
</dbReference>
<dbReference type="PROSITE" id="PS51176">
    <property type="entry name" value="PDH_ADH"/>
    <property type="match status" value="1"/>
</dbReference>
<dbReference type="InterPro" id="IPR050812">
    <property type="entry name" value="Preph/Arog_dehydrog"/>
</dbReference>
<organism evidence="4 5">
    <name type="scientific">Sutterella seckii</name>
    <dbReference type="NCBI Taxonomy" id="1944635"/>
    <lineage>
        <taxon>Bacteria</taxon>
        <taxon>Pseudomonadati</taxon>
        <taxon>Pseudomonadota</taxon>
        <taxon>Betaproteobacteria</taxon>
        <taxon>Burkholderiales</taxon>
        <taxon>Sutterellaceae</taxon>
        <taxon>Sutterella</taxon>
    </lineage>
</organism>
<dbReference type="GO" id="GO:0006571">
    <property type="term" value="P:tyrosine biosynthetic process"/>
    <property type="evidence" value="ECO:0007669"/>
    <property type="project" value="InterPro"/>
</dbReference>
<dbReference type="RefSeq" id="WP_152158714.1">
    <property type="nucleotide sequence ID" value="NZ_WEHX01000064.1"/>
</dbReference>